<evidence type="ECO:0000256" key="11">
    <source>
        <dbReference type="RuleBase" id="RU000634"/>
    </source>
</evidence>
<evidence type="ECO:0000256" key="8">
    <source>
        <dbReference type="ARBA" id="ARBA00022989"/>
    </source>
</evidence>
<keyword evidence="8 11" id="KW-1133">Transmembrane helix</keyword>
<evidence type="ECO:0000256" key="4">
    <source>
        <dbReference type="ARBA" id="ARBA00022692"/>
    </source>
</evidence>
<dbReference type="PROSITE" id="PS00952">
    <property type="entry name" value="ER_LUMEN_RECEPTOR_2"/>
    <property type="match status" value="1"/>
</dbReference>
<keyword evidence="5 11" id="KW-0256">Endoplasmic reticulum</keyword>
<proteinExistence type="inferred from homology"/>
<evidence type="ECO:0000313" key="13">
    <source>
        <dbReference type="Proteomes" id="UP000245946"/>
    </source>
</evidence>
<accession>A0A316Z426</accession>
<organism evidence="12 13">
    <name type="scientific">Tilletiopsis washingtonensis</name>
    <dbReference type="NCBI Taxonomy" id="58919"/>
    <lineage>
        <taxon>Eukaryota</taxon>
        <taxon>Fungi</taxon>
        <taxon>Dikarya</taxon>
        <taxon>Basidiomycota</taxon>
        <taxon>Ustilaginomycotina</taxon>
        <taxon>Exobasidiomycetes</taxon>
        <taxon>Entylomatales</taxon>
        <taxon>Entylomatales incertae sedis</taxon>
        <taxon>Tilletiopsis</taxon>
    </lineage>
</organism>
<dbReference type="RefSeq" id="XP_025595224.1">
    <property type="nucleotide sequence ID" value="XM_025743523.1"/>
</dbReference>
<keyword evidence="9 11" id="KW-0472">Membrane</keyword>
<dbReference type="EMBL" id="KZ819308">
    <property type="protein sequence ID" value="PWN94945.1"/>
    <property type="molecule type" value="Genomic_DNA"/>
</dbReference>
<evidence type="ECO:0000256" key="6">
    <source>
        <dbReference type="ARBA" id="ARBA00022892"/>
    </source>
</evidence>
<dbReference type="GO" id="GO:0016192">
    <property type="term" value="P:vesicle-mediated transport"/>
    <property type="evidence" value="ECO:0007669"/>
    <property type="project" value="UniProtKB-KW"/>
</dbReference>
<comment type="similarity">
    <text evidence="2 11">Belongs to the ERD2 family.</text>
</comment>
<dbReference type="PANTHER" id="PTHR10585">
    <property type="entry name" value="ER LUMEN PROTEIN RETAINING RECEPTOR"/>
    <property type="match status" value="1"/>
</dbReference>
<dbReference type="AlphaFoldDB" id="A0A316Z426"/>
<comment type="subcellular location">
    <subcellularLocation>
        <location evidence="1 11">Endoplasmic reticulum membrane</location>
        <topology evidence="1 11">Multi-pass membrane protein</topology>
    </subcellularLocation>
</comment>
<feature type="transmembrane region" description="Helical" evidence="11">
    <location>
        <begin position="57"/>
        <end position="75"/>
    </location>
</feature>
<dbReference type="GO" id="GO:0015031">
    <property type="term" value="P:protein transport"/>
    <property type="evidence" value="ECO:0007669"/>
    <property type="project" value="UniProtKB-KW"/>
</dbReference>
<keyword evidence="3 11" id="KW-0813">Transport</keyword>
<sequence>MNIFRFFGDLAHLASIGILLHKITISRSCRGISFKSQLLYTIVFCTRYLDIFGESSLYRTLMKLFFIGSSVYVLYLMRVKYRPTHDPAIDTIRLEYLCGPAAVLALLFNYGYTFLELTWAFSIYLEAVAILPQLFMLQRTGEAETITTHYLFALGAYRALYIPNWIYRYFTENQVDPISVVCGLVQTGLYLDFFYIYFTKVMKGEKFELPA</sequence>
<keyword evidence="4 11" id="KW-0812">Transmembrane</keyword>
<evidence type="ECO:0000256" key="5">
    <source>
        <dbReference type="ARBA" id="ARBA00022824"/>
    </source>
</evidence>
<feature type="transmembrane region" description="Helical" evidence="11">
    <location>
        <begin position="178"/>
        <end position="198"/>
    </location>
</feature>
<dbReference type="GO" id="GO:0006621">
    <property type="term" value="P:protein retention in ER lumen"/>
    <property type="evidence" value="ECO:0007669"/>
    <property type="project" value="InterPro"/>
</dbReference>
<keyword evidence="6" id="KW-0931">ER-Golgi transport</keyword>
<dbReference type="GO" id="GO:0005789">
    <property type="term" value="C:endoplasmic reticulum membrane"/>
    <property type="evidence" value="ECO:0007669"/>
    <property type="project" value="UniProtKB-SubCell"/>
</dbReference>
<feature type="transmembrane region" description="Helical" evidence="11">
    <location>
        <begin position="119"/>
        <end position="137"/>
    </location>
</feature>
<dbReference type="Pfam" id="PF00810">
    <property type="entry name" value="ER_lumen_recept"/>
    <property type="match status" value="1"/>
</dbReference>
<reference evidence="12 13" key="1">
    <citation type="journal article" date="2018" name="Mol. Biol. Evol.">
        <title>Broad Genomic Sampling Reveals a Smut Pathogenic Ancestry of the Fungal Clade Ustilaginomycotina.</title>
        <authorList>
            <person name="Kijpornyongpan T."/>
            <person name="Mondo S.J."/>
            <person name="Barry K."/>
            <person name="Sandor L."/>
            <person name="Lee J."/>
            <person name="Lipzen A."/>
            <person name="Pangilinan J."/>
            <person name="LaButti K."/>
            <person name="Hainaut M."/>
            <person name="Henrissat B."/>
            <person name="Grigoriev I.V."/>
            <person name="Spatafora J.W."/>
            <person name="Aime M.C."/>
        </authorList>
    </citation>
    <scope>NUCLEOTIDE SEQUENCE [LARGE SCALE GENOMIC DNA]</scope>
    <source>
        <strain evidence="12 13">MCA 4186</strain>
    </source>
</reference>
<keyword evidence="10 11" id="KW-0675">Receptor</keyword>
<dbReference type="Proteomes" id="UP000245946">
    <property type="component" value="Unassembled WGS sequence"/>
</dbReference>
<keyword evidence="7 11" id="KW-0653">Protein transport</keyword>
<dbReference type="InterPro" id="IPR000133">
    <property type="entry name" value="ER_ret_rcpt"/>
</dbReference>
<dbReference type="GO" id="GO:0046923">
    <property type="term" value="F:ER retention sequence binding"/>
    <property type="evidence" value="ECO:0007669"/>
    <property type="project" value="InterPro"/>
</dbReference>
<feature type="transmembrane region" description="Helical" evidence="11">
    <location>
        <begin position="149"/>
        <end position="166"/>
    </location>
</feature>
<gene>
    <name evidence="12" type="ORF">FA09DRAFT_332601</name>
</gene>
<feature type="transmembrane region" description="Helical" evidence="11">
    <location>
        <begin position="96"/>
        <end position="113"/>
    </location>
</feature>
<dbReference type="PROSITE" id="PS00951">
    <property type="entry name" value="ER_LUMEN_RECEPTOR_1"/>
    <property type="match status" value="1"/>
</dbReference>
<name>A0A316Z426_9BASI</name>
<dbReference type="STRING" id="58919.A0A316Z426"/>
<evidence type="ECO:0000256" key="9">
    <source>
        <dbReference type="ARBA" id="ARBA00023136"/>
    </source>
</evidence>
<evidence type="ECO:0000256" key="3">
    <source>
        <dbReference type="ARBA" id="ARBA00022448"/>
    </source>
</evidence>
<evidence type="ECO:0000313" key="12">
    <source>
        <dbReference type="EMBL" id="PWN94945.1"/>
    </source>
</evidence>
<keyword evidence="13" id="KW-1185">Reference proteome</keyword>
<evidence type="ECO:0000256" key="10">
    <source>
        <dbReference type="ARBA" id="ARBA00023170"/>
    </source>
</evidence>
<evidence type="ECO:0000256" key="2">
    <source>
        <dbReference type="ARBA" id="ARBA00010120"/>
    </source>
</evidence>
<evidence type="ECO:0000256" key="7">
    <source>
        <dbReference type="ARBA" id="ARBA00022927"/>
    </source>
</evidence>
<dbReference type="PRINTS" id="PR00660">
    <property type="entry name" value="ERLUMENR"/>
</dbReference>
<dbReference type="GeneID" id="37271067"/>
<evidence type="ECO:0000256" key="1">
    <source>
        <dbReference type="ARBA" id="ARBA00004477"/>
    </source>
</evidence>
<dbReference type="OrthoDB" id="7694678at2759"/>
<protein>
    <recommendedName>
        <fullName evidence="11">ER lumen protein-retaining receptor</fullName>
    </recommendedName>
</protein>
<comment type="caution">
    <text evidence="11">Lacks conserved residue(s) required for the propagation of feature annotation.</text>
</comment>